<evidence type="ECO:0000313" key="3">
    <source>
        <dbReference type="Proteomes" id="UP000007254"/>
    </source>
</evidence>
<feature type="domain" description="AAA+ ATPase" evidence="1">
    <location>
        <begin position="20"/>
        <end position="334"/>
    </location>
</feature>
<dbReference type="InterPro" id="IPR003959">
    <property type="entry name" value="ATPase_AAA_core"/>
</dbReference>
<dbReference type="Proteomes" id="UP000007254">
    <property type="component" value="Chromosome"/>
</dbReference>
<accession>G0GC90</accession>
<protein>
    <submittedName>
        <fullName evidence="2">AAA ATPase</fullName>
    </submittedName>
</protein>
<evidence type="ECO:0000313" key="2">
    <source>
        <dbReference type="EMBL" id="AEJ61175.1"/>
    </source>
</evidence>
<sequence length="569" mass="64903">MLTKLCVRNFKVLDECEIDLSQRVVFVGPNNSGKTSALQAIALWDLGVKRWLEKRGTQDVPSKRAGVTISRQDLISIPVPSAKLLWRDLHVREGERIGGRAQTRNVRIEIGVEGVDTNLWECRLEFDYANEESIYCRPPLGPNRRRLDVPAHLKDLQIAYLPPMSGLAAREDRLELGSIRVRLGEGRTAEVLRNLCWQVLQSENGREKWERIKEDMYRLFGSRLNDPKYNLERGEITLDYSAPSNTVLEISATGRGEQQTLLLLAYMAINTGSVLLLDEPDAHLEILRQRQIYELLCEHSEATNSQIIAASHSEILLNEAAQRDLVIAFVGRPHRVDDRGSQLLKALRDIGHDQYYLAETTGWVLYLEGSTDLAILKALARKLGHPVEKVLERPFVHYVGNQPRKAEEHFYALREAKQDLVGIAVYDRLDRALPQDPDLRHVMWSKREIENYICRKEVLLAYAEAEGKRHSGELFGARWREEMEKAIEEIEAALRTLGKDPWGGDLKASDEFLAPLFKNFYERIGLRNEMAKTNYHVLADFISPDDVDRDVREVLDAIAEVAGSAKRRS</sequence>
<dbReference type="Pfam" id="PF13304">
    <property type="entry name" value="AAA_21"/>
    <property type="match status" value="1"/>
</dbReference>
<dbReference type="PANTHER" id="PTHR43581">
    <property type="entry name" value="ATP/GTP PHOSPHATASE"/>
    <property type="match status" value="1"/>
</dbReference>
<dbReference type="KEGG" id="stq:Spith_0901"/>
<organism evidence="2 3">
    <name type="scientific">Winmispira thermophila (strain ATCC 700085 / DSM 6578 / Z-1203)</name>
    <name type="common">Spirochaeta thermophila</name>
    <dbReference type="NCBI Taxonomy" id="869211"/>
    <lineage>
        <taxon>Bacteria</taxon>
        <taxon>Pseudomonadati</taxon>
        <taxon>Spirochaetota</taxon>
        <taxon>Spirochaetia</taxon>
        <taxon>Winmispirales</taxon>
        <taxon>Winmispiraceae</taxon>
        <taxon>Winmispira</taxon>
    </lineage>
</organism>
<dbReference type="GO" id="GO:0016887">
    <property type="term" value="F:ATP hydrolysis activity"/>
    <property type="evidence" value="ECO:0007669"/>
    <property type="project" value="InterPro"/>
</dbReference>
<dbReference type="Pfam" id="PF13175">
    <property type="entry name" value="AAA_15"/>
    <property type="match status" value="1"/>
</dbReference>
<dbReference type="InterPro" id="IPR051396">
    <property type="entry name" value="Bact_Antivir_Def_Nuclease"/>
</dbReference>
<dbReference type="Gene3D" id="3.40.50.300">
    <property type="entry name" value="P-loop containing nucleotide triphosphate hydrolases"/>
    <property type="match status" value="2"/>
</dbReference>
<dbReference type="EMBL" id="CP002903">
    <property type="protein sequence ID" value="AEJ61175.1"/>
    <property type="molecule type" value="Genomic_DNA"/>
</dbReference>
<dbReference type="AlphaFoldDB" id="G0GC90"/>
<dbReference type="InterPro" id="IPR003593">
    <property type="entry name" value="AAA+_ATPase"/>
</dbReference>
<keyword evidence="3" id="KW-1185">Reference proteome</keyword>
<dbReference type="STRING" id="869211.Spith_0901"/>
<evidence type="ECO:0000259" key="1">
    <source>
        <dbReference type="SMART" id="SM00382"/>
    </source>
</evidence>
<dbReference type="PANTHER" id="PTHR43581:SF2">
    <property type="entry name" value="EXCINUCLEASE ATPASE SUBUNIT"/>
    <property type="match status" value="1"/>
</dbReference>
<name>G0GC90_WINT7</name>
<dbReference type="HOGENOM" id="CLU_478889_0_0_12"/>
<gene>
    <name evidence="2" type="ordered locus">Spith_0901</name>
</gene>
<dbReference type="RefSeq" id="WP_014624548.1">
    <property type="nucleotide sequence ID" value="NC_017583.1"/>
</dbReference>
<reference evidence="2 3" key="1">
    <citation type="submission" date="2011-06" db="EMBL/GenBank/DDBJ databases">
        <title>The complete genome of Spirochaeta thermophila DSM 6578.</title>
        <authorList>
            <consortium name="US DOE Joint Genome Institute (JGI-PGF)"/>
            <person name="Lucas S."/>
            <person name="Lapidus A."/>
            <person name="Bruce D."/>
            <person name="Goodwin L."/>
            <person name="Pitluck S."/>
            <person name="Peters L."/>
            <person name="Kyrpides N."/>
            <person name="Mavromatis K."/>
            <person name="Ivanova N."/>
            <person name="Mikailova N."/>
            <person name="Pagani I."/>
            <person name="Chertkov O."/>
            <person name="Detter J.C."/>
            <person name="Tapia R."/>
            <person name="Han C."/>
            <person name="Land M."/>
            <person name="Hauser L."/>
            <person name="Markowitz V."/>
            <person name="Cheng J.-F."/>
            <person name="Hugenholtz P."/>
            <person name="Woyke T."/>
            <person name="Wu D."/>
            <person name="Spring S."/>
            <person name="Merkhoffer B."/>
            <person name="Schneider S."/>
            <person name="Klenk H.-P."/>
            <person name="Eisen J.A."/>
        </authorList>
    </citation>
    <scope>NUCLEOTIDE SEQUENCE [LARGE SCALE GENOMIC DNA]</scope>
    <source>
        <strain evidence="3">ATCC 700085 / DSM 6578 / Z-1203</strain>
    </source>
</reference>
<dbReference type="SMART" id="SM00382">
    <property type="entry name" value="AAA"/>
    <property type="match status" value="1"/>
</dbReference>
<dbReference type="InterPro" id="IPR027417">
    <property type="entry name" value="P-loop_NTPase"/>
</dbReference>
<dbReference type="GO" id="GO:0005524">
    <property type="term" value="F:ATP binding"/>
    <property type="evidence" value="ECO:0007669"/>
    <property type="project" value="InterPro"/>
</dbReference>
<dbReference type="SUPFAM" id="SSF52540">
    <property type="entry name" value="P-loop containing nucleoside triphosphate hydrolases"/>
    <property type="match status" value="1"/>
</dbReference>
<proteinExistence type="predicted"/>
<dbReference type="CDD" id="cd00267">
    <property type="entry name" value="ABC_ATPase"/>
    <property type="match status" value="1"/>
</dbReference>
<dbReference type="InterPro" id="IPR041685">
    <property type="entry name" value="AAA_GajA/Old/RecF-like"/>
</dbReference>
<dbReference type="OrthoDB" id="312458at2"/>